<dbReference type="KEGG" id="nsr:NS506_07312"/>
<dbReference type="EMBL" id="BBYQ01000004">
    <property type="protein sequence ID" value="GAP26150.1"/>
    <property type="molecule type" value="Genomic_DNA"/>
</dbReference>
<dbReference type="AlphaFoldDB" id="A0ABC8B4D0"/>
<dbReference type="EC" id="5.4.2.12" evidence="1"/>
<organism evidence="1 4">
    <name type="scientific">Nocardia seriolae</name>
    <dbReference type="NCBI Taxonomy" id="37332"/>
    <lineage>
        <taxon>Bacteria</taxon>
        <taxon>Bacillati</taxon>
        <taxon>Actinomycetota</taxon>
        <taxon>Actinomycetes</taxon>
        <taxon>Mycobacteriales</taxon>
        <taxon>Nocardiaceae</taxon>
        <taxon>Nocardia</taxon>
    </lineage>
</organism>
<dbReference type="EMBL" id="CP017839">
    <property type="protein sequence ID" value="APB01332.1"/>
    <property type="molecule type" value="Genomic_DNA"/>
</dbReference>
<dbReference type="InterPro" id="IPR013078">
    <property type="entry name" value="His_Pase_superF_clade-1"/>
</dbReference>
<reference evidence="1 4" key="3">
    <citation type="submission" date="2016-10" db="EMBL/GenBank/DDBJ databases">
        <title>Genome sequence of Nocardia seriolae strain EM150506, isolated from Anguila japonica.</title>
        <authorList>
            <person name="Han H.-J."/>
        </authorList>
    </citation>
    <scope>NUCLEOTIDE SEQUENCE [LARGE SCALE GENOMIC DNA]</scope>
    <source>
        <strain evidence="1 4">EM150506</strain>
    </source>
</reference>
<dbReference type="CDD" id="cd07067">
    <property type="entry name" value="HP_PGM_like"/>
    <property type="match status" value="1"/>
</dbReference>
<reference evidence="2 3" key="2">
    <citation type="journal article" date="2016" name="Genome Announc.">
        <title>Draft Genome Sequence of Erythromycin- and Oxytetracycline-Sensitive Nocardia seriolae Strain U-1 (NBRC 110359).</title>
        <authorList>
            <person name="Imajoh M."/>
            <person name="Sukeda M."/>
            <person name="Shimizu M."/>
            <person name="Yamane J."/>
            <person name="Ohnishi K."/>
            <person name="Oshima S."/>
        </authorList>
    </citation>
    <scope>NUCLEOTIDE SEQUENCE [LARGE SCALE GENOMIC DNA]</scope>
    <source>
        <strain evidence="2 3">U-1</strain>
    </source>
</reference>
<dbReference type="SUPFAM" id="SSF53254">
    <property type="entry name" value="Phosphoglycerate mutase-like"/>
    <property type="match status" value="1"/>
</dbReference>
<dbReference type="InterPro" id="IPR029033">
    <property type="entry name" value="His_PPase_superfam"/>
</dbReference>
<dbReference type="SMART" id="SM00855">
    <property type="entry name" value="PGAM"/>
    <property type="match status" value="1"/>
</dbReference>
<dbReference type="Gene3D" id="3.40.50.1240">
    <property type="entry name" value="Phosphoglycerate mutase-like"/>
    <property type="match status" value="1"/>
</dbReference>
<name>A0ABC8B4D0_9NOCA</name>
<dbReference type="GO" id="GO:0004619">
    <property type="term" value="F:phosphoglycerate mutase activity"/>
    <property type="evidence" value="ECO:0007669"/>
    <property type="project" value="UniProtKB-EC"/>
</dbReference>
<dbReference type="Proteomes" id="UP000037179">
    <property type="component" value="Unassembled WGS sequence"/>
</dbReference>
<keyword evidence="3" id="KW-1185">Reference proteome</keyword>
<evidence type="ECO:0000313" key="4">
    <source>
        <dbReference type="Proteomes" id="UP000180166"/>
    </source>
</evidence>
<dbReference type="Proteomes" id="UP000180166">
    <property type="component" value="Chromosome"/>
</dbReference>
<keyword evidence="1" id="KW-0413">Isomerase</keyword>
<proteinExistence type="predicted"/>
<accession>A0ABC8B4D0</accession>
<gene>
    <name evidence="1" type="ORF">NS506_07312</name>
    <name evidence="2" type="ORF">NSK11_contig00004-0004</name>
</gene>
<evidence type="ECO:0000313" key="2">
    <source>
        <dbReference type="EMBL" id="GAP26150.1"/>
    </source>
</evidence>
<protein>
    <submittedName>
        <fullName evidence="1">Phosphoglycerate mutase (2,3-diphosphoglycerate-independent)</fullName>
        <ecNumber evidence="1">5.4.2.12</ecNumber>
    </submittedName>
</protein>
<sequence>MRGTPRDESEGRAIGDAAHGTARRLRTVQNVLRLDLVSHGMTEAMRRARFPVDEPLTEAGRRAVSACGRLNAARVITAPERRTVETAALMGLMGDEDDRLRDLDAGAWRGGELLSVPKEDLYLWLTDPGYRGHGGEAVVDVIERTGEWLADIALDGEPTIAITHPAVIRSALLVALDAPAKSFWRIDVPPVSVTRLNYRGEWTLHFR</sequence>
<evidence type="ECO:0000313" key="1">
    <source>
        <dbReference type="EMBL" id="APB01332.1"/>
    </source>
</evidence>
<evidence type="ECO:0000313" key="3">
    <source>
        <dbReference type="Proteomes" id="UP000037179"/>
    </source>
</evidence>
<reference evidence="3" key="1">
    <citation type="submission" date="2015-07" db="EMBL/GenBank/DDBJ databases">
        <title>Nocardia seriolae U-1 whole genome shotgun sequence.</title>
        <authorList>
            <person name="Imajoh M."/>
            <person name="Fukumoto Y."/>
            <person name="Sukeda M."/>
            <person name="Yamane J."/>
            <person name="Yamasaki K."/>
            <person name="Shimizu M."/>
            <person name="Ohnishi K."/>
            <person name="Oshima S."/>
        </authorList>
    </citation>
    <scope>NUCLEOTIDE SEQUENCE [LARGE SCALE GENOMIC DNA]</scope>
    <source>
        <strain evidence="3">U-1</strain>
    </source>
</reference>
<dbReference type="Pfam" id="PF00300">
    <property type="entry name" value="His_Phos_1"/>
    <property type="match status" value="1"/>
</dbReference>